<dbReference type="Gene3D" id="2.40.50.140">
    <property type="entry name" value="Nucleic acid-binding proteins"/>
    <property type="match status" value="1"/>
</dbReference>
<evidence type="ECO:0000256" key="6">
    <source>
        <dbReference type="ARBA" id="ARBA00023242"/>
    </source>
</evidence>
<evidence type="ECO:0000313" key="11">
    <source>
        <dbReference type="Proteomes" id="UP001165289"/>
    </source>
</evidence>
<keyword evidence="6" id="KW-0539">Nucleus</keyword>
<dbReference type="CDD" id="cd22525">
    <property type="entry name" value="KH-I_Rrp4_eukar"/>
    <property type="match status" value="1"/>
</dbReference>
<comment type="similarity">
    <text evidence="2">Belongs to the RRP4 family.</text>
</comment>
<evidence type="ECO:0000256" key="5">
    <source>
        <dbReference type="ARBA" id="ARBA00022884"/>
    </source>
</evidence>
<dbReference type="GO" id="GO:0000467">
    <property type="term" value="P:exonucleolytic trimming to generate mature 3'-end of 5.8S rRNA from tricistronic rRNA transcript (SSU-rRNA, 5.8S rRNA, LSU-rRNA)"/>
    <property type="evidence" value="ECO:0007669"/>
    <property type="project" value="TreeGrafter"/>
</dbReference>
<dbReference type="Gene3D" id="2.40.50.100">
    <property type="match status" value="1"/>
</dbReference>
<dbReference type="EMBL" id="JAKMXF010000330">
    <property type="protein sequence ID" value="KAI6648462.1"/>
    <property type="molecule type" value="Genomic_DNA"/>
</dbReference>
<dbReference type="InterPro" id="IPR025721">
    <property type="entry name" value="Exosome_cplx_N_dom"/>
</dbReference>
<dbReference type="Proteomes" id="UP001165289">
    <property type="component" value="Unassembled WGS sequence"/>
</dbReference>
<dbReference type="SUPFAM" id="SSF50249">
    <property type="entry name" value="Nucleic acid-binding proteins"/>
    <property type="match status" value="1"/>
</dbReference>
<dbReference type="InterPro" id="IPR012340">
    <property type="entry name" value="NA-bd_OB-fold"/>
</dbReference>
<keyword evidence="4" id="KW-0271">Exosome</keyword>
<feature type="domain" description="RRP4 S1" evidence="9">
    <location>
        <begin position="67"/>
        <end position="139"/>
    </location>
</feature>
<comment type="caution">
    <text evidence="10">The sequence shown here is derived from an EMBL/GenBank/DDBJ whole genome shotgun (WGS) entry which is preliminary data.</text>
</comment>
<feature type="domain" description="Exosome complex component N-terminal" evidence="7">
    <location>
        <begin position="17"/>
        <end position="55"/>
    </location>
</feature>
<dbReference type="Pfam" id="PF21266">
    <property type="entry name" value="S1_RRP4"/>
    <property type="match status" value="1"/>
</dbReference>
<keyword evidence="3" id="KW-0698">rRNA processing</keyword>
<dbReference type="PANTHER" id="PTHR21321">
    <property type="entry name" value="PNAS-3 RELATED"/>
    <property type="match status" value="1"/>
</dbReference>
<evidence type="ECO:0000259" key="8">
    <source>
        <dbReference type="Pfam" id="PF15985"/>
    </source>
</evidence>
<dbReference type="FunFam" id="2.40.50.140:FF:000038">
    <property type="entry name" value="Exosome complex component RRP4"/>
    <property type="match status" value="1"/>
</dbReference>
<proteinExistence type="inferred from homology"/>
<dbReference type="GO" id="GO:0071038">
    <property type="term" value="P:TRAMP-dependent tRNA surveillance pathway"/>
    <property type="evidence" value="ECO:0007669"/>
    <property type="project" value="TreeGrafter"/>
</dbReference>
<keyword evidence="5" id="KW-0694">RNA-binding</keyword>
<comment type="subcellular location">
    <subcellularLocation>
        <location evidence="1">Nucleus</location>
    </subcellularLocation>
</comment>
<dbReference type="CDD" id="cd05789">
    <property type="entry name" value="S1_Rrp4"/>
    <property type="match status" value="1"/>
</dbReference>
<dbReference type="InterPro" id="IPR048565">
    <property type="entry name" value="S1_RRP4"/>
</dbReference>
<reference evidence="10 11" key="1">
    <citation type="journal article" date="2023" name="BMC Biol.">
        <title>The compact genome of the sponge Oopsacas minuta (Hexactinellida) is lacking key metazoan core genes.</title>
        <authorList>
            <person name="Santini S."/>
            <person name="Schenkelaars Q."/>
            <person name="Jourda C."/>
            <person name="Duchesne M."/>
            <person name="Belahbib H."/>
            <person name="Rocher C."/>
            <person name="Selva M."/>
            <person name="Riesgo A."/>
            <person name="Vervoort M."/>
            <person name="Leys S.P."/>
            <person name="Kodjabachian L."/>
            <person name="Le Bivic A."/>
            <person name="Borchiellini C."/>
            <person name="Claverie J.M."/>
            <person name="Renard E."/>
        </authorList>
    </citation>
    <scope>NUCLEOTIDE SEQUENCE [LARGE SCALE GENOMIC DNA]</scope>
    <source>
        <strain evidence="10">SPO-2</strain>
    </source>
</reference>
<gene>
    <name evidence="10" type="ORF">LOD99_8094</name>
</gene>
<protein>
    <submittedName>
        <fullName evidence="10">Exosome complex component RRP4</fullName>
    </submittedName>
</protein>
<keyword evidence="11" id="KW-1185">Reference proteome</keyword>
<sequence>MAEITAQHLHKGKKTVFVTPGEVITQEPDYMRGHGSYSDDRCHLRASVSGWVEKVNKLVCVRGLKGRYQGEVGDVVVGRVVEVGQKRWKVDTNAKLDSILHLASINLPGGVHRRRSEEDELLMREYFCEGELISAEVQQVYEDGSLSLHTRSLKYGKLLYGTLVKVPPYLIKPCKSHFHNLSSSVSILIGKNGWIWISPRSLDTSADQTADKEDKEPDVTPEIRSTIARLVNCIQALVSYKVLLYETSISCCYEESLKYSELIELLKPDVQQEIVLRAINLDAIS</sequence>
<evidence type="ECO:0000313" key="10">
    <source>
        <dbReference type="EMBL" id="KAI6648462.1"/>
    </source>
</evidence>
<evidence type="ECO:0000256" key="3">
    <source>
        <dbReference type="ARBA" id="ARBA00022552"/>
    </source>
</evidence>
<evidence type="ECO:0000259" key="7">
    <source>
        <dbReference type="Pfam" id="PF14382"/>
    </source>
</evidence>
<evidence type="ECO:0000256" key="2">
    <source>
        <dbReference type="ARBA" id="ARBA00009155"/>
    </source>
</evidence>
<dbReference type="Pfam" id="PF15985">
    <property type="entry name" value="KH_6"/>
    <property type="match status" value="1"/>
</dbReference>
<dbReference type="InterPro" id="IPR004088">
    <property type="entry name" value="KH_dom_type_1"/>
</dbReference>
<accession>A0AAV7JI20</accession>
<evidence type="ECO:0000256" key="1">
    <source>
        <dbReference type="ARBA" id="ARBA00004123"/>
    </source>
</evidence>
<dbReference type="InterPro" id="IPR026699">
    <property type="entry name" value="Exosome_RNA_bind1/RRP40/RRP4"/>
</dbReference>
<dbReference type="GO" id="GO:0000177">
    <property type="term" value="C:cytoplasmic exosome (RNase complex)"/>
    <property type="evidence" value="ECO:0007669"/>
    <property type="project" value="TreeGrafter"/>
</dbReference>
<dbReference type="GO" id="GO:0003723">
    <property type="term" value="F:RNA binding"/>
    <property type="evidence" value="ECO:0007669"/>
    <property type="project" value="UniProtKB-KW"/>
</dbReference>
<dbReference type="SUPFAM" id="SSF54791">
    <property type="entry name" value="Eukaryotic type KH-domain (KH-domain type I)"/>
    <property type="match status" value="1"/>
</dbReference>
<name>A0AAV7JI20_9METZ</name>
<dbReference type="GO" id="GO:0000176">
    <property type="term" value="C:nuclear exosome (RNase complex)"/>
    <property type="evidence" value="ECO:0007669"/>
    <property type="project" value="TreeGrafter"/>
</dbReference>
<dbReference type="SUPFAM" id="SSF110324">
    <property type="entry name" value="Ribosomal L27 protein-like"/>
    <property type="match status" value="1"/>
</dbReference>
<dbReference type="PANTHER" id="PTHR21321:SF4">
    <property type="entry name" value="EXOSOME COMPLEX COMPONENT RRP4"/>
    <property type="match status" value="1"/>
</dbReference>
<dbReference type="InterPro" id="IPR036612">
    <property type="entry name" value="KH_dom_type_1_sf"/>
</dbReference>
<evidence type="ECO:0000256" key="4">
    <source>
        <dbReference type="ARBA" id="ARBA00022835"/>
    </source>
</evidence>
<organism evidence="10 11">
    <name type="scientific">Oopsacas minuta</name>
    <dbReference type="NCBI Taxonomy" id="111878"/>
    <lineage>
        <taxon>Eukaryota</taxon>
        <taxon>Metazoa</taxon>
        <taxon>Porifera</taxon>
        <taxon>Hexactinellida</taxon>
        <taxon>Hexasterophora</taxon>
        <taxon>Lyssacinosida</taxon>
        <taxon>Leucopsacidae</taxon>
        <taxon>Oopsacas</taxon>
    </lineage>
</organism>
<feature type="domain" description="K Homology" evidence="8">
    <location>
        <begin position="161"/>
        <end position="201"/>
    </location>
</feature>
<dbReference type="Pfam" id="PF14382">
    <property type="entry name" value="ECR1_N"/>
    <property type="match status" value="1"/>
</dbReference>
<dbReference type="GO" id="GO:0071034">
    <property type="term" value="P:CUT catabolic process"/>
    <property type="evidence" value="ECO:0007669"/>
    <property type="project" value="TreeGrafter"/>
</dbReference>
<dbReference type="GO" id="GO:0071051">
    <property type="term" value="P:poly(A)-dependent snoRNA 3'-end processing"/>
    <property type="evidence" value="ECO:0007669"/>
    <property type="project" value="TreeGrafter"/>
</dbReference>
<dbReference type="GO" id="GO:0071035">
    <property type="term" value="P:nuclear polyadenylation-dependent rRNA catabolic process"/>
    <property type="evidence" value="ECO:0007669"/>
    <property type="project" value="TreeGrafter"/>
</dbReference>
<dbReference type="GO" id="GO:0034475">
    <property type="term" value="P:U4 snRNA 3'-end processing"/>
    <property type="evidence" value="ECO:0007669"/>
    <property type="project" value="TreeGrafter"/>
</dbReference>
<evidence type="ECO:0000259" key="9">
    <source>
        <dbReference type="Pfam" id="PF21266"/>
    </source>
</evidence>
<dbReference type="AlphaFoldDB" id="A0AAV7JI20"/>